<protein>
    <submittedName>
        <fullName evidence="1">Uncharacterized protein</fullName>
    </submittedName>
</protein>
<dbReference type="EMBL" id="CM017322">
    <property type="protein sequence ID" value="KAE8009088.1"/>
    <property type="molecule type" value="Genomic_DNA"/>
</dbReference>
<dbReference type="AlphaFoldDB" id="A0A5N6QRE7"/>
<organism evidence="1 2">
    <name type="scientific">Carpinus fangiana</name>
    <dbReference type="NCBI Taxonomy" id="176857"/>
    <lineage>
        <taxon>Eukaryota</taxon>
        <taxon>Viridiplantae</taxon>
        <taxon>Streptophyta</taxon>
        <taxon>Embryophyta</taxon>
        <taxon>Tracheophyta</taxon>
        <taxon>Spermatophyta</taxon>
        <taxon>Magnoliopsida</taxon>
        <taxon>eudicotyledons</taxon>
        <taxon>Gunneridae</taxon>
        <taxon>Pentapetalae</taxon>
        <taxon>rosids</taxon>
        <taxon>fabids</taxon>
        <taxon>Fagales</taxon>
        <taxon>Betulaceae</taxon>
        <taxon>Carpinus</taxon>
    </lineage>
</organism>
<dbReference type="Proteomes" id="UP000327013">
    <property type="component" value="Chromosome 2"/>
</dbReference>
<name>A0A5N6QRE7_9ROSI</name>
<evidence type="ECO:0000313" key="1">
    <source>
        <dbReference type="EMBL" id="KAE8009088.1"/>
    </source>
</evidence>
<evidence type="ECO:0000313" key="2">
    <source>
        <dbReference type="Proteomes" id="UP000327013"/>
    </source>
</evidence>
<reference evidence="1 2" key="1">
    <citation type="submission" date="2019-06" db="EMBL/GenBank/DDBJ databases">
        <title>A chromosomal-level reference genome of Carpinus fangiana (Coryloideae, Betulaceae).</title>
        <authorList>
            <person name="Yang X."/>
            <person name="Wang Z."/>
            <person name="Zhang L."/>
            <person name="Hao G."/>
            <person name="Liu J."/>
            <person name="Yang Y."/>
        </authorList>
    </citation>
    <scope>NUCLEOTIDE SEQUENCE [LARGE SCALE GENOMIC DNA]</scope>
    <source>
        <strain evidence="1">Cfa_2016G</strain>
        <tissue evidence="1">Leaf</tissue>
    </source>
</reference>
<proteinExistence type="predicted"/>
<gene>
    <name evidence="1" type="ORF">FH972_005542</name>
</gene>
<sequence length="79" mass="9031">MEAKKTQIQRTQAPKAHLCTRSAKRWKERAEWQFWMPATAPPLLVSRSSVLRYRSRASPLSSSPTMSSIICPLFNILIS</sequence>
<keyword evidence="2" id="KW-1185">Reference proteome</keyword>
<accession>A0A5N6QRE7</accession>